<comment type="caution">
    <text evidence="1">The sequence shown here is derived from an EMBL/GenBank/DDBJ whole genome shotgun (WGS) entry which is preliminary data.</text>
</comment>
<accession>A0A4Y2SKS5</accession>
<dbReference type="Proteomes" id="UP000499080">
    <property type="component" value="Unassembled WGS sequence"/>
</dbReference>
<dbReference type="AlphaFoldDB" id="A0A4Y2SKS5"/>
<dbReference type="EMBL" id="BGPR01022001">
    <property type="protein sequence ID" value="GBN87849.1"/>
    <property type="molecule type" value="Genomic_DNA"/>
</dbReference>
<organism evidence="1 2">
    <name type="scientific">Araneus ventricosus</name>
    <name type="common">Orbweaver spider</name>
    <name type="synonym">Epeira ventricosa</name>
    <dbReference type="NCBI Taxonomy" id="182803"/>
    <lineage>
        <taxon>Eukaryota</taxon>
        <taxon>Metazoa</taxon>
        <taxon>Ecdysozoa</taxon>
        <taxon>Arthropoda</taxon>
        <taxon>Chelicerata</taxon>
        <taxon>Arachnida</taxon>
        <taxon>Araneae</taxon>
        <taxon>Araneomorphae</taxon>
        <taxon>Entelegynae</taxon>
        <taxon>Araneoidea</taxon>
        <taxon>Araneidae</taxon>
        <taxon>Araneus</taxon>
    </lineage>
</organism>
<evidence type="ECO:0000313" key="1">
    <source>
        <dbReference type="EMBL" id="GBN87849.1"/>
    </source>
</evidence>
<evidence type="ECO:0000313" key="2">
    <source>
        <dbReference type="Proteomes" id="UP000499080"/>
    </source>
</evidence>
<reference evidence="1 2" key="1">
    <citation type="journal article" date="2019" name="Sci. Rep.">
        <title>Orb-weaving spider Araneus ventricosus genome elucidates the spidroin gene catalogue.</title>
        <authorList>
            <person name="Kono N."/>
            <person name="Nakamura H."/>
            <person name="Ohtoshi R."/>
            <person name="Moran D.A.P."/>
            <person name="Shinohara A."/>
            <person name="Yoshida Y."/>
            <person name="Fujiwara M."/>
            <person name="Mori M."/>
            <person name="Tomita M."/>
            <person name="Arakawa K."/>
        </authorList>
    </citation>
    <scope>NUCLEOTIDE SEQUENCE [LARGE SCALE GENOMIC DNA]</scope>
</reference>
<sequence>MYASFAARQMTKRNRVLAKYFLTYQELEELLEWYASLTHPQFRFFNGFEDTRTPSTVSYVTTVSGSSPLCDTKVNLSLKVLSHWRTDLDVDGTAVK</sequence>
<gene>
    <name evidence="1" type="ORF">AVEN_249098_1</name>
</gene>
<name>A0A4Y2SKS5_ARAVE</name>
<keyword evidence="2" id="KW-1185">Reference proteome</keyword>
<protein>
    <submittedName>
        <fullName evidence="1">Uncharacterized protein</fullName>
    </submittedName>
</protein>
<proteinExistence type="predicted"/>